<dbReference type="EMBL" id="JANBPW010000460">
    <property type="protein sequence ID" value="KAJ1949425.1"/>
    <property type="molecule type" value="Genomic_DNA"/>
</dbReference>
<proteinExistence type="predicted"/>
<reference evidence="1" key="1">
    <citation type="submission" date="2022-07" db="EMBL/GenBank/DDBJ databases">
        <title>Phylogenomic reconstructions and comparative analyses of Kickxellomycotina fungi.</title>
        <authorList>
            <person name="Reynolds N.K."/>
            <person name="Stajich J.E."/>
            <person name="Barry K."/>
            <person name="Grigoriev I.V."/>
            <person name="Crous P."/>
            <person name="Smith M.E."/>
        </authorList>
    </citation>
    <scope>NUCLEOTIDE SEQUENCE</scope>
    <source>
        <strain evidence="1">NRRL 5244</strain>
    </source>
</reference>
<sequence length="998" mass="110842">MKRALSQVSTPGTYGDSGDENNNDSAGSPTSSTAGDQVIPFESYEDVHTTMLSLKDLCNDHDVRKVARRAMVTLRTIELQIAIRQLVVRLATHLCTCPGANSIKILTGLVGALSSSEPAVRCEIYQAMVNLHELKDIFRSEQLPENIHGTLSGALLGDLNHTQHHLRCAVLAVIPIVRPHGIESDSAVFDTICRYSMDAHPKVRQQALSIILQQHLAGIELPVEMYDECVVATKDDFEQVRLVAVELLWTISSVHPEHPVVIHKYKVTETIRLLDDAFVKLCDMVNDSSTVVRQRACSILGRFKNVDIKFLSQTFSKQVMSHLRRYVPRGPRNRGRNRSAKGQPAQSHIPTPEGDVDVESDEFRLLDSGAAGAFVHGLEDEFQEVRDAAIESITELSGASSEFAGKAVDFLIDMFNDSSDRVRQCAIRALLAIGTRTPLNLTEEQMLIAVSAMKDASSTVRHGIYGVLGVSLLDKAEWMETLMTAFKANLERYPDDQMPIYKALQALGRRHPTIIASHEVVRSLLGISKDYLNRESRLDDIYYAGVVILIMNAPLDARLALHRVLPEFVYSHLPYLRDKYPDSMPYDLIECVPSRYPFVKQMLRRPHKVASISMLASEDYKAELAAGVEGLSKCLSQISNRSAHADVPAEQLSHRINELKKCAKQGRLPVADDLAVSYAQIIVDTLLAKSLAGNTLRRTESLGLAAQIMRQAYKLECTTLGLTPRNRLALVYLRLFAHAVWASALSVSGCARRVVGLLRSDLQHRAQRTTDHLLRAGLEFPELARLLRDLEADVYGERTDSPDEAWPLPVAALATFISDYTPLAFLVHGQCQRTNAAFTSTAAASMRRTLEFNHMFPVDLPFSASFEWLAHRQQIVVSVRLPTQQTVSHVPPMEAFVPKSQLHWQMHWQVPVLLPLGSGEETAVELNVAMRCAADVPVWDAMVVGGQDLPSTFAAEDYFRLAGDDTEQFVSVEISKEPLRIGVNPVQFKPPATAQTRI</sequence>
<gene>
    <name evidence="1" type="ORF">FBU59_001149</name>
</gene>
<organism evidence="1 2">
    <name type="scientific">Linderina macrospora</name>
    <dbReference type="NCBI Taxonomy" id="4868"/>
    <lineage>
        <taxon>Eukaryota</taxon>
        <taxon>Fungi</taxon>
        <taxon>Fungi incertae sedis</taxon>
        <taxon>Zoopagomycota</taxon>
        <taxon>Kickxellomycotina</taxon>
        <taxon>Kickxellomycetes</taxon>
        <taxon>Kickxellales</taxon>
        <taxon>Kickxellaceae</taxon>
        <taxon>Linderina</taxon>
    </lineage>
</organism>
<evidence type="ECO:0000313" key="1">
    <source>
        <dbReference type="EMBL" id="KAJ1949425.1"/>
    </source>
</evidence>
<name>A0ACC1JET2_9FUNG</name>
<accession>A0ACC1JET2</accession>
<keyword evidence="2" id="KW-1185">Reference proteome</keyword>
<protein>
    <submittedName>
        <fullName evidence="1">Uncharacterized protein</fullName>
    </submittedName>
</protein>
<evidence type="ECO:0000313" key="2">
    <source>
        <dbReference type="Proteomes" id="UP001150603"/>
    </source>
</evidence>
<comment type="caution">
    <text evidence="1">The sequence shown here is derived from an EMBL/GenBank/DDBJ whole genome shotgun (WGS) entry which is preliminary data.</text>
</comment>
<dbReference type="Proteomes" id="UP001150603">
    <property type="component" value="Unassembled WGS sequence"/>
</dbReference>